<name>A0A6I4USZ6_9SPHN</name>
<dbReference type="Proteomes" id="UP000469159">
    <property type="component" value="Unassembled WGS sequence"/>
</dbReference>
<reference evidence="1 2" key="1">
    <citation type="submission" date="2019-12" db="EMBL/GenBank/DDBJ databases">
        <title>Genomic-based taxomic classification of the family Erythrobacteraceae.</title>
        <authorList>
            <person name="Xu L."/>
        </authorList>
    </citation>
    <scope>NUCLEOTIDE SEQUENCE [LARGE SCALE GENOMIC DNA]</scope>
    <source>
        <strain evidence="1 2">MCCC 1K02066</strain>
    </source>
</reference>
<proteinExistence type="predicted"/>
<dbReference type="EMBL" id="WTYK01000004">
    <property type="protein sequence ID" value="MXP41881.1"/>
    <property type="molecule type" value="Genomic_DNA"/>
</dbReference>
<protein>
    <submittedName>
        <fullName evidence="1">Uncharacterized protein</fullName>
    </submittedName>
</protein>
<sequence length="488" mass="54821">MFQDKFEVFDAGQPLLPGASTITIAQALVCEQLLVALQDAPTPEDSGEAILASAEFRTVKAVHLEAERIRILDVPVAEDAMRERIDWMWHAGSRSSNWERVNRAAEAIDVMVCQVAPEGEIGPDDEAGPRYDDASQSQFNPETLAEDLAALEVTQPELVAALFRGDLDDAPGLIDDAVHKGAVRRGLVGPVAWMFVCWAALEQQREAALGWRLIHKQLDEVWGDATSQRWTIGQIFKPETKRHAFAHEMLKLYFENLKNDVERIEDKRTVNRLERRLRKMGLGGINRASEKEILSAFGENRFGCIPALLQHFADEADVYHRRYRSFLVGPDGVSLAGRRADVLTAPISAVHRTAIVCARTCDLAGLAAKADTTDDLRKMLDTHLPEVLRPCKGKRFKQWSKFRLRQLFHVVRIEFLQDGEHLPKHLKGADPGDAMVPLELSEEESRRGHELFNHCWAELCNQPADWRFITAFGWQCDGSARVRLSAPA</sequence>
<comment type="caution">
    <text evidence="1">The sequence shown here is derived from an EMBL/GenBank/DDBJ whole genome shotgun (WGS) entry which is preliminary data.</text>
</comment>
<keyword evidence="2" id="KW-1185">Reference proteome</keyword>
<evidence type="ECO:0000313" key="1">
    <source>
        <dbReference type="EMBL" id="MXP41881.1"/>
    </source>
</evidence>
<organism evidence="1 2">
    <name type="scientific">Croceibacterium soli</name>
    <dbReference type="NCBI Taxonomy" id="1739690"/>
    <lineage>
        <taxon>Bacteria</taxon>
        <taxon>Pseudomonadati</taxon>
        <taxon>Pseudomonadota</taxon>
        <taxon>Alphaproteobacteria</taxon>
        <taxon>Sphingomonadales</taxon>
        <taxon>Erythrobacteraceae</taxon>
        <taxon>Croceibacterium</taxon>
    </lineage>
</organism>
<gene>
    <name evidence="1" type="ORF">GRI75_09530</name>
</gene>
<evidence type="ECO:0000313" key="2">
    <source>
        <dbReference type="Proteomes" id="UP000469159"/>
    </source>
</evidence>
<dbReference type="RefSeq" id="WP_160746714.1">
    <property type="nucleotide sequence ID" value="NZ_WTYK01000004.1"/>
</dbReference>
<dbReference type="OrthoDB" id="9827011at2"/>
<accession>A0A6I4USZ6</accession>
<dbReference type="AlphaFoldDB" id="A0A6I4USZ6"/>